<name>A0A0R1UG12_9LACO</name>
<evidence type="ECO:0000256" key="1">
    <source>
        <dbReference type="ARBA" id="ARBA00023125"/>
    </source>
</evidence>
<keyword evidence="1" id="KW-0238">DNA-binding</keyword>
<dbReference type="Proteomes" id="UP000051084">
    <property type="component" value="Unassembled WGS sequence"/>
</dbReference>
<dbReference type="SMART" id="SM00530">
    <property type="entry name" value="HTH_XRE"/>
    <property type="match status" value="1"/>
</dbReference>
<evidence type="ECO:0000313" key="3">
    <source>
        <dbReference type="EMBL" id="KRL92313.1"/>
    </source>
</evidence>
<keyword evidence="4" id="KW-1185">Reference proteome</keyword>
<dbReference type="PANTHER" id="PTHR46558">
    <property type="entry name" value="TRACRIPTIONAL REGULATORY PROTEIN-RELATED-RELATED"/>
    <property type="match status" value="1"/>
</dbReference>
<organism evidence="3 4">
    <name type="scientific">Limosilactobacillus equigenerosi DSM 18793 = JCM 14505</name>
    <dbReference type="NCBI Taxonomy" id="1423742"/>
    <lineage>
        <taxon>Bacteria</taxon>
        <taxon>Bacillati</taxon>
        <taxon>Bacillota</taxon>
        <taxon>Bacilli</taxon>
        <taxon>Lactobacillales</taxon>
        <taxon>Lactobacillaceae</taxon>
        <taxon>Limosilactobacillus</taxon>
    </lineage>
</organism>
<dbReference type="Gene3D" id="1.10.260.40">
    <property type="entry name" value="lambda repressor-like DNA-binding domains"/>
    <property type="match status" value="1"/>
</dbReference>
<dbReference type="CDD" id="cd00093">
    <property type="entry name" value="HTH_XRE"/>
    <property type="match status" value="1"/>
</dbReference>
<feature type="domain" description="HTH cro/C1-type" evidence="2">
    <location>
        <begin position="1"/>
        <end position="46"/>
    </location>
</feature>
<accession>A0A0R1UG12</accession>
<evidence type="ECO:0000259" key="2">
    <source>
        <dbReference type="PROSITE" id="PS50943"/>
    </source>
</evidence>
<reference evidence="3 4" key="1">
    <citation type="journal article" date="2015" name="Genome Announc.">
        <title>Expanding the biotechnology potential of lactobacilli through comparative genomics of 213 strains and associated genera.</title>
        <authorList>
            <person name="Sun Z."/>
            <person name="Harris H.M."/>
            <person name="McCann A."/>
            <person name="Guo C."/>
            <person name="Argimon S."/>
            <person name="Zhang W."/>
            <person name="Yang X."/>
            <person name="Jeffery I.B."/>
            <person name="Cooney J.C."/>
            <person name="Kagawa T.F."/>
            <person name="Liu W."/>
            <person name="Song Y."/>
            <person name="Salvetti E."/>
            <person name="Wrobel A."/>
            <person name="Rasinkangas P."/>
            <person name="Parkhill J."/>
            <person name="Rea M.C."/>
            <person name="O'Sullivan O."/>
            <person name="Ritari J."/>
            <person name="Douillard F.P."/>
            <person name="Paul Ross R."/>
            <person name="Yang R."/>
            <person name="Briner A.E."/>
            <person name="Felis G.E."/>
            <person name="de Vos W.M."/>
            <person name="Barrangou R."/>
            <person name="Klaenhammer T.R."/>
            <person name="Caufield P.W."/>
            <person name="Cui Y."/>
            <person name="Zhang H."/>
            <person name="O'Toole P.W."/>
        </authorList>
    </citation>
    <scope>NUCLEOTIDE SEQUENCE [LARGE SCALE GENOMIC DNA]</scope>
    <source>
        <strain evidence="3 4">DSM 18793</strain>
    </source>
</reference>
<gene>
    <name evidence="3" type="ORF">FC21_GL000361</name>
</gene>
<dbReference type="PATRIC" id="fig|1423742.4.peg.376"/>
<dbReference type="Pfam" id="PF01381">
    <property type="entry name" value="HTH_3"/>
    <property type="match status" value="1"/>
</dbReference>
<dbReference type="PROSITE" id="PS50943">
    <property type="entry name" value="HTH_CROC1"/>
    <property type="match status" value="1"/>
</dbReference>
<dbReference type="RefSeq" id="WP_235804954.1">
    <property type="nucleotide sequence ID" value="NZ_AZGC01000057.1"/>
</dbReference>
<evidence type="ECO:0000313" key="4">
    <source>
        <dbReference type="Proteomes" id="UP000051084"/>
    </source>
</evidence>
<sequence>MSQTELGKLVNVSQQTVTAWENNKAEPTSGAVTRLAEIFNISTDYLLGVKSGTASADKENTLTENQKLIAYSIDPDITDEEREDIMQLVKIAMKNRRRI</sequence>
<proteinExistence type="predicted"/>
<dbReference type="InterPro" id="IPR010982">
    <property type="entry name" value="Lambda_DNA-bd_dom_sf"/>
</dbReference>
<protein>
    <recommendedName>
        <fullName evidence="2">HTH cro/C1-type domain-containing protein</fullName>
    </recommendedName>
</protein>
<comment type="caution">
    <text evidence="3">The sequence shown here is derived from an EMBL/GenBank/DDBJ whole genome shotgun (WGS) entry which is preliminary data.</text>
</comment>
<dbReference type="PANTHER" id="PTHR46558:SF11">
    <property type="entry name" value="HTH-TYPE TRANSCRIPTIONAL REGULATOR XRE"/>
    <property type="match status" value="1"/>
</dbReference>
<dbReference type="EMBL" id="AZGC01000057">
    <property type="protein sequence ID" value="KRL92313.1"/>
    <property type="molecule type" value="Genomic_DNA"/>
</dbReference>
<dbReference type="SUPFAM" id="SSF47413">
    <property type="entry name" value="lambda repressor-like DNA-binding domains"/>
    <property type="match status" value="1"/>
</dbReference>
<dbReference type="STRING" id="417373.GCA_001570685_01423"/>
<dbReference type="GO" id="GO:0003677">
    <property type="term" value="F:DNA binding"/>
    <property type="evidence" value="ECO:0007669"/>
    <property type="project" value="UniProtKB-KW"/>
</dbReference>
<dbReference type="InterPro" id="IPR001387">
    <property type="entry name" value="Cro/C1-type_HTH"/>
</dbReference>
<dbReference type="AlphaFoldDB" id="A0A0R1UG12"/>